<protein>
    <submittedName>
        <fullName evidence="1">Uncharacterized protein</fullName>
    </submittedName>
</protein>
<name>A0A5M3Z4D2_ASPTE</name>
<dbReference type="OrthoDB" id="4170804at2759"/>
<sequence>MASPLDTSRIATVRQFLDKLYTEDDGRLLAEMVSTIGEGRDTAPFLAEHGFQREPDDWKCFEPLVQPGPHFYLRFAGGVYKISGPSLGVKELVVNSTDEKIYVDNNPVQAQKQDEDGTIHFSIPSGHRFKIQFQCGLYLWTKDASTKPSFSGTVWGPGDSDTSGSSITGSAHFPWGDAIARNEADDVISDSDDSDDEKFSVETAGMESISVSMDLQTAHSVPGEAPARAGGTPSAPRMMMLMASASIGDIVIDGTHVTLVLVGVGVGFAVGGPTGLAGALSVAAGAHISRLIAAGVKYGVISRSTRKMKIFITKQDLYIHDILTEKLQREVNKTPPELLEDKDTHKNIREQLAKEYASLARGSLSKRIRKKFRAFRWLDSNDYTEKFSEGLASKFTTEISTNYVDLVIKEAAMKRLVNDHLPAEIEKVDNRMRRLNEEREKAFKDLEGLPIGEQNRRRAQLAERFNKDRAKMERKLEEHKAKLKELQEREPTDVEKVIRDIEEHARRQRELELERLKGKPSRERREV</sequence>
<proteinExistence type="predicted"/>
<evidence type="ECO:0000313" key="2">
    <source>
        <dbReference type="Proteomes" id="UP000452235"/>
    </source>
</evidence>
<gene>
    <name evidence="1" type="ORF">ATEIFO6365_0007015200</name>
</gene>
<dbReference type="AlphaFoldDB" id="A0A5M3Z4D2"/>
<dbReference type="Proteomes" id="UP000452235">
    <property type="component" value="Unassembled WGS sequence"/>
</dbReference>
<comment type="caution">
    <text evidence="1">The sequence shown here is derived from an EMBL/GenBank/DDBJ whole genome shotgun (WGS) entry which is preliminary data.</text>
</comment>
<organism evidence="1 2">
    <name type="scientific">Aspergillus terreus</name>
    <dbReference type="NCBI Taxonomy" id="33178"/>
    <lineage>
        <taxon>Eukaryota</taxon>
        <taxon>Fungi</taxon>
        <taxon>Dikarya</taxon>
        <taxon>Ascomycota</taxon>
        <taxon>Pezizomycotina</taxon>
        <taxon>Eurotiomycetes</taxon>
        <taxon>Eurotiomycetidae</taxon>
        <taxon>Eurotiales</taxon>
        <taxon>Aspergillaceae</taxon>
        <taxon>Aspergillus</taxon>
        <taxon>Aspergillus subgen. Circumdati</taxon>
    </lineage>
</organism>
<evidence type="ECO:0000313" key="1">
    <source>
        <dbReference type="EMBL" id="GFF17603.1"/>
    </source>
</evidence>
<reference evidence="1 2" key="1">
    <citation type="submission" date="2020-01" db="EMBL/GenBank/DDBJ databases">
        <title>Aspergillus terreus IFO 6365 whole genome shotgun sequence.</title>
        <authorList>
            <person name="Kanamasa S."/>
            <person name="Takahashi H."/>
        </authorList>
    </citation>
    <scope>NUCLEOTIDE SEQUENCE [LARGE SCALE GENOMIC DNA]</scope>
    <source>
        <strain evidence="1 2">IFO 6365</strain>
    </source>
</reference>
<accession>A0A5M3Z4D2</accession>
<dbReference type="EMBL" id="BLJY01000007">
    <property type="protein sequence ID" value="GFF17603.1"/>
    <property type="molecule type" value="Genomic_DNA"/>
</dbReference>
<keyword evidence="2" id="KW-1185">Reference proteome</keyword>